<feature type="domain" description="P-type ATPase A" evidence="8">
    <location>
        <begin position="204"/>
        <end position="301"/>
    </location>
</feature>
<keyword evidence="4" id="KW-1133">Transmembrane helix</keyword>
<dbReference type="SUPFAM" id="SSF81660">
    <property type="entry name" value="Metal cation-transporting ATPase, ATP-binding domain N"/>
    <property type="match status" value="1"/>
</dbReference>
<evidence type="ECO:0000256" key="1">
    <source>
        <dbReference type="ARBA" id="ARBA00004370"/>
    </source>
</evidence>
<dbReference type="AlphaFoldDB" id="W4LBR3"/>
<evidence type="ECO:0000313" key="10">
    <source>
        <dbReference type="Proteomes" id="UP000019141"/>
    </source>
</evidence>
<dbReference type="InterPro" id="IPR051014">
    <property type="entry name" value="Cation_Transport_ATPase_IB"/>
</dbReference>
<keyword evidence="3" id="KW-0812">Transmembrane</keyword>
<evidence type="ECO:0000256" key="4">
    <source>
        <dbReference type="ARBA" id="ARBA00022989"/>
    </source>
</evidence>
<dbReference type="PANTHER" id="PTHR48085">
    <property type="entry name" value="CADMIUM/ZINC-TRANSPORTING ATPASE HMA2-RELATED"/>
    <property type="match status" value="1"/>
</dbReference>
<evidence type="ECO:0000256" key="7">
    <source>
        <dbReference type="ARBA" id="ARBA00047308"/>
    </source>
</evidence>
<keyword evidence="5" id="KW-0472">Membrane</keyword>
<dbReference type="Gene3D" id="3.40.50.1000">
    <property type="entry name" value="HAD superfamily/HAD-like"/>
    <property type="match status" value="1"/>
</dbReference>
<dbReference type="GO" id="GO:0016887">
    <property type="term" value="F:ATP hydrolysis activity"/>
    <property type="evidence" value="ECO:0007669"/>
    <property type="project" value="InterPro"/>
</dbReference>
<dbReference type="InterPro" id="IPR023214">
    <property type="entry name" value="HAD_sf"/>
</dbReference>
<dbReference type="Gene3D" id="2.70.150.10">
    <property type="entry name" value="Calcium-transporting ATPase, cytoplasmic transduction domain A"/>
    <property type="match status" value="1"/>
</dbReference>
<evidence type="ECO:0000313" key="9">
    <source>
        <dbReference type="EMBL" id="ETW94761.1"/>
    </source>
</evidence>
<dbReference type="SUPFAM" id="SSF81653">
    <property type="entry name" value="Calcium ATPase, transduction domain A"/>
    <property type="match status" value="1"/>
</dbReference>
<evidence type="ECO:0000259" key="8">
    <source>
        <dbReference type="Pfam" id="PF00122"/>
    </source>
</evidence>
<evidence type="ECO:0000256" key="2">
    <source>
        <dbReference type="ARBA" id="ARBA00006024"/>
    </source>
</evidence>
<evidence type="ECO:0000256" key="5">
    <source>
        <dbReference type="ARBA" id="ARBA00023136"/>
    </source>
</evidence>
<dbReference type="Gene3D" id="3.40.1110.10">
    <property type="entry name" value="Calcium-transporting ATPase, cytoplasmic domain N"/>
    <property type="match status" value="1"/>
</dbReference>
<dbReference type="PRINTS" id="PR00119">
    <property type="entry name" value="CATATPASE"/>
</dbReference>
<dbReference type="InterPro" id="IPR023299">
    <property type="entry name" value="ATPase_P-typ_cyto_dom_N"/>
</dbReference>
<evidence type="ECO:0000256" key="3">
    <source>
        <dbReference type="ARBA" id="ARBA00022692"/>
    </source>
</evidence>
<dbReference type="NCBIfam" id="TIGR01494">
    <property type="entry name" value="ATPase_P-type"/>
    <property type="match status" value="1"/>
</dbReference>
<proteinExistence type="inferred from homology"/>
<dbReference type="InterPro" id="IPR001757">
    <property type="entry name" value="P_typ_ATPase"/>
</dbReference>
<dbReference type="InterPro" id="IPR008250">
    <property type="entry name" value="ATPase_P-typ_transduc_dom_A_sf"/>
</dbReference>
<dbReference type="PROSITE" id="PS00154">
    <property type="entry name" value="ATPASE_E1_E2"/>
    <property type="match status" value="1"/>
</dbReference>
<dbReference type="InterPro" id="IPR059000">
    <property type="entry name" value="ATPase_P-type_domA"/>
</dbReference>
<dbReference type="GO" id="GO:0016463">
    <property type="term" value="F:P-type zinc transporter activity"/>
    <property type="evidence" value="ECO:0007669"/>
    <property type="project" value="UniProtKB-EC"/>
</dbReference>
<dbReference type="PANTHER" id="PTHR48085:SF5">
    <property type="entry name" value="CADMIUM_ZINC-TRANSPORTING ATPASE HMA4-RELATED"/>
    <property type="match status" value="1"/>
</dbReference>
<dbReference type="GO" id="GO:0005524">
    <property type="term" value="F:ATP binding"/>
    <property type="evidence" value="ECO:0007669"/>
    <property type="project" value="InterPro"/>
</dbReference>
<dbReference type="HOGENOM" id="CLU_001771_6_3_7"/>
<protein>
    <recommendedName>
        <fullName evidence="6">P-type Zn(2+) transporter</fullName>
        <ecNumber evidence="6">7.2.2.12</ecNumber>
    </recommendedName>
</protein>
<dbReference type="EC" id="7.2.2.12" evidence="6"/>
<comment type="similarity">
    <text evidence="2">Belongs to the cation transport ATPase (P-type) (TC 3.A.3) family. Type IB subfamily.</text>
</comment>
<organism evidence="9 10">
    <name type="scientific">Entotheonella factor</name>
    <dbReference type="NCBI Taxonomy" id="1429438"/>
    <lineage>
        <taxon>Bacteria</taxon>
        <taxon>Pseudomonadati</taxon>
        <taxon>Nitrospinota/Tectimicrobiota group</taxon>
        <taxon>Candidatus Tectimicrobiota</taxon>
        <taxon>Candidatus Entotheonellia</taxon>
        <taxon>Candidatus Entotheonellales</taxon>
        <taxon>Candidatus Entotheonellaceae</taxon>
        <taxon>Candidatus Entotheonella</taxon>
    </lineage>
</organism>
<gene>
    <name evidence="9" type="ORF">ETSY1_33465</name>
</gene>
<comment type="caution">
    <text evidence="9">The sequence shown here is derived from an EMBL/GenBank/DDBJ whole genome shotgun (WGS) entry which is preliminary data.</text>
</comment>
<reference evidence="9 10" key="1">
    <citation type="journal article" date="2014" name="Nature">
        <title>An environmental bacterial taxon with a large and distinct metabolic repertoire.</title>
        <authorList>
            <person name="Wilson M.C."/>
            <person name="Mori T."/>
            <person name="Ruckert C."/>
            <person name="Uria A.R."/>
            <person name="Helf M.J."/>
            <person name="Takada K."/>
            <person name="Gernert C."/>
            <person name="Steffens U.A."/>
            <person name="Heycke N."/>
            <person name="Schmitt S."/>
            <person name="Rinke C."/>
            <person name="Helfrich E.J."/>
            <person name="Brachmann A.O."/>
            <person name="Gurgui C."/>
            <person name="Wakimoto T."/>
            <person name="Kracht M."/>
            <person name="Crusemann M."/>
            <person name="Hentschel U."/>
            <person name="Abe I."/>
            <person name="Matsunaga S."/>
            <person name="Kalinowski J."/>
            <person name="Takeyama H."/>
            <person name="Piel J."/>
        </authorList>
    </citation>
    <scope>NUCLEOTIDE SEQUENCE [LARGE SCALE GENOMIC DNA]</scope>
    <source>
        <strain evidence="10">TSY1</strain>
    </source>
</reference>
<accession>W4LBR3</accession>
<keyword evidence="10" id="KW-1185">Reference proteome</keyword>
<evidence type="ECO:0000256" key="6">
    <source>
        <dbReference type="ARBA" id="ARBA00039097"/>
    </source>
</evidence>
<name>W4LBR3_ENTF1</name>
<dbReference type="InterPro" id="IPR018303">
    <property type="entry name" value="ATPase_P-typ_P_site"/>
</dbReference>
<comment type="subcellular location">
    <subcellularLocation>
        <location evidence="1">Membrane</location>
    </subcellularLocation>
</comment>
<comment type="catalytic activity">
    <reaction evidence="7">
        <text>Zn(2+)(in) + ATP + H2O = Zn(2+)(out) + ADP + phosphate + H(+)</text>
        <dbReference type="Rhea" id="RHEA:20621"/>
        <dbReference type="ChEBI" id="CHEBI:15377"/>
        <dbReference type="ChEBI" id="CHEBI:15378"/>
        <dbReference type="ChEBI" id="CHEBI:29105"/>
        <dbReference type="ChEBI" id="CHEBI:30616"/>
        <dbReference type="ChEBI" id="CHEBI:43474"/>
        <dbReference type="ChEBI" id="CHEBI:456216"/>
        <dbReference type="EC" id="7.2.2.12"/>
    </reaction>
</comment>
<dbReference type="GO" id="GO:0016020">
    <property type="term" value="C:membrane"/>
    <property type="evidence" value="ECO:0007669"/>
    <property type="project" value="UniProtKB-SubCell"/>
</dbReference>
<dbReference type="Pfam" id="PF00122">
    <property type="entry name" value="E1-E2_ATPase"/>
    <property type="match status" value="1"/>
</dbReference>
<dbReference type="EMBL" id="AZHW01001010">
    <property type="protein sequence ID" value="ETW94761.1"/>
    <property type="molecule type" value="Genomic_DNA"/>
</dbReference>
<feature type="non-terminal residue" evidence="9">
    <location>
        <position position="507"/>
    </location>
</feature>
<sequence length="507" mass="55459">MLGIELSATIPLLDGVTRIYKDRLRRRQANLFLRDRMMLESDDLSRLIPVGNKRPFVRRLIEKPHTLLSGGDLRRRELLKLNPVENETEVSHETNRVDRELKIASLALGLATAGTLIYPPLRLLSIPGMVWVFIPVFKDAYQAFVDNGRVGMKALDTLFVIGTIVTNNIFAGALGTLTHSLSRKLLSQTEDHSRASLVNVFGRQPRFAWVRKDDLELEVPCETLELGDIVVVDAGSSIPIDGIIVAGTASIDQQLLTGESQPAEKGVGESVLASTVVLSGRILVAVEKTGADTVAAHIGEVLRDTADFKTLLQSRGEAMADQSTPPTLALSALTFPFLGPTAAVAILNSCMGFRMKILGPLSMLTFLNLAAQKGILVKDGRSLQLLKDVDTVVFDKTGTLTVDQLYVGQIYTCDGRSENELLTWAAAAEYRQSHPVAQAILAAAHERRLRLPEVEEAQYEIGYGIKVKIGDHFIRVGSARFMEIEAISIDTDIQQQCVACQAQGYSC</sequence>
<dbReference type="Proteomes" id="UP000019141">
    <property type="component" value="Unassembled WGS sequence"/>
</dbReference>